<protein>
    <submittedName>
        <fullName evidence="2 3">Uncharacterized protein</fullName>
    </submittedName>
</protein>
<evidence type="ECO:0000313" key="2">
    <source>
        <dbReference type="EMBL" id="PNR28853.1"/>
    </source>
</evidence>
<sequence length="463" mass="50715">MGMEDKAWIMDVGKCIRHSGAQPGGGICAVCLQEKLMLLWRGEGNSKWNTEDFSITPPLVHDSCHTPLACDSSAAKAHPVYKSGSACFPLVFRIQSFQRDDVHESSKSSKGLEREKIDRGYSGLDVGDADDHSHQFSCEIKSIMKDLAALHEKKKLEKAEKRQSGIESGCISARRHQYEEAAAELSQASVSKAPALRVTDAVPADYHVPKAKASIIEDEVENGRLAKATLCFSALWPGQLRSKLNMKWAKVLVNPVLSSNKIVPSKSDLAKTVNGRSKVAVEETVGETVRDCETSGVLLGNTNDVIGRARGTDSRVMPSSATAPLPPRHVQRTADEDGCGLEIDNETAMRMEASRITVLTWLESLPSPKVVHLKEQNSMGFADDLSLGNGVLEMCDEEDVEFDYQPYEPGMDRVELGDAYDSMNPFEPVDAYNHINSFGMFLRTGSSHVYAPSRMVDVEIAAQ</sequence>
<dbReference type="Proteomes" id="UP000006727">
    <property type="component" value="Chromosome 23"/>
</dbReference>
<feature type="region of interest" description="Disordered" evidence="1">
    <location>
        <begin position="309"/>
        <end position="333"/>
    </location>
</feature>
<dbReference type="HOGENOM" id="CLU_591086_0_0_1"/>
<dbReference type="RefSeq" id="XP_024361893.1">
    <property type="nucleotide sequence ID" value="XM_024506125.2"/>
</dbReference>
<accession>A9SIG9</accession>
<dbReference type="EnsemblPlants" id="Pp3c23_1860V3.1">
    <property type="protein sequence ID" value="Pp3c23_1860V3.1"/>
    <property type="gene ID" value="Pp3c23_1860"/>
</dbReference>
<evidence type="ECO:0000313" key="3">
    <source>
        <dbReference type="EnsemblPlants" id="Pp3c23_1860V3.1"/>
    </source>
</evidence>
<dbReference type="EnsemblPlants" id="Pp3c23_1860V3.2">
    <property type="protein sequence ID" value="Pp3c23_1860V3.2"/>
    <property type="gene ID" value="Pp3c23_1860"/>
</dbReference>
<dbReference type="EMBL" id="ABEU02000023">
    <property type="protein sequence ID" value="PNR28853.1"/>
    <property type="molecule type" value="Genomic_DNA"/>
</dbReference>
<dbReference type="GeneID" id="112275615"/>
<reference evidence="3" key="3">
    <citation type="submission" date="2020-12" db="UniProtKB">
        <authorList>
            <consortium name="EnsemblPlants"/>
        </authorList>
    </citation>
    <scope>IDENTIFICATION</scope>
</reference>
<evidence type="ECO:0000256" key="1">
    <source>
        <dbReference type="SAM" id="MobiDB-lite"/>
    </source>
</evidence>
<evidence type="ECO:0000313" key="4">
    <source>
        <dbReference type="Proteomes" id="UP000006727"/>
    </source>
</evidence>
<reference evidence="2 4" key="2">
    <citation type="journal article" date="2018" name="Plant J.">
        <title>The Physcomitrella patens chromosome-scale assembly reveals moss genome structure and evolution.</title>
        <authorList>
            <person name="Lang D."/>
            <person name="Ullrich K.K."/>
            <person name="Murat F."/>
            <person name="Fuchs J."/>
            <person name="Jenkins J."/>
            <person name="Haas F.B."/>
            <person name="Piednoel M."/>
            <person name="Gundlach H."/>
            <person name="Van Bel M."/>
            <person name="Meyberg R."/>
            <person name="Vives C."/>
            <person name="Morata J."/>
            <person name="Symeonidi A."/>
            <person name="Hiss M."/>
            <person name="Muchero W."/>
            <person name="Kamisugi Y."/>
            <person name="Saleh O."/>
            <person name="Blanc G."/>
            <person name="Decker E.L."/>
            <person name="van Gessel N."/>
            <person name="Grimwood J."/>
            <person name="Hayes R.D."/>
            <person name="Graham S.W."/>
            <person name="Gunter L.E."/>
            <person name="McDaniel S.F."/>
            <person name="Hoernstein S.N.W."/>
            <person name="Larsson A."/>
            <person name="Li F.W."/>
            <person name="Perroud P.F."/>
            <person name="Phillips J."/>
            <person name="Ranjan P."/>
            <person name="Rokshar D.S."/>
            <person name="Rothfels C.J."/>
            <person name="Schneider L."/>
            <person name="Shu S."/>
            <person name="Stevenson D.W."/>
            <person name="Thummler F."/>
            <person name="Tillich M."/>
            <person name="Villarreal Aguilar J.C."/>
            <person name="Widiez T."/>
            <person name="Wong G.K."/>
            <person name="Wymore A."/>
            <person name="Zhang Y."/>
            <person name="Zimmer A.D."/>
            <person name="Quatrano R.S."/>
            <person name="Mayer K.F.X."/>
            <person name="Goodstein D."/>
            <person name="Casacuberta J.M."/>
            <person name="Vandepoele K."/>
            <person name="Reski R."/>
            <person name="Cuming A.C."/>
            <person name="Tuskan G.A."/>
            <person name="Maumus F."/>
            <person name="Salse J."/>
            <person name="Schmutz J."/>
            <person name="Rensing S.A."/>
        </authorList>
    </citation>
    <scope>NUCLEOTIDE SEQUENCE [LARGE SCALE GENOMIC DNA]</scope>
    <source>
        <strain evidence="3 4">cv. Gransden 2004</strain>
    </source>
</reference>
<dbReference type="Gramene" id="Pp3c23_1860V3.1">
    <property type="protein sequence ID" value="Pp3c23_1860V3.1"/>
    <property type="gene ID" value="Pp3c23_1860"/>
</dbReference>
<name>A9SIG9_PHYPA</name>
<proteinExistence type="predicted"/>
<keyword evidence="4" id="KW-1185">Reference proteome</keyword>
<dbReference type="Gramene" id="Pp3c23_1860V3.2">
    <property type="protein sequence ID" value="Pp3c23_1860V3.2"/>
    <property type="gene ID" value="Pp3c23_1860"/>
</dbReference>
<gene>
    <name evidence="3" type="primary">LOC112275615</name>
    <name evidence="2" type="ORF">PHYPA_027545</name>
</gene>
<reference evidence="2 4" key="1">
    <citation type="journal article" date="2008" name="Science">
        <title>The Physcomitrella genome reveals evolutionary insights into the conquest of land by plants.</title>
        <authorList>
            <person name="Rensing S."/>
            <person name="Lang D."/>
            <person name="Zimmer A."/>
            <person name="Terry A."/>
            <person name="Salamov A."/>
            <person name="Shapiro H."/>
            <person name="Nishiyama T."/>
            <person name="Perroud P.-F."/>
            <person name="Lindquist E."/>
            <person name="Kamisugi Y."/>
            <person name="Tanahashi T."/>
            <person name="Sakakibara K."/>
            <person name="Fujita T."/>
            <person name="Oishi K."/>
            <person name="Shin-I T."/>
            <person name="Kuroki Y."/>
            <person name="Toyoda A."/>
            <person name="Suzuki Y."/>
            <person name="Hashimoto A."/>
            <person name="Yamaguchi K."/>
            <person name="Sugano A."/>
            <person name="Kohara Y."/>
            <person name="Fujiyama A."/>
            <person name="Anterola A."/>
            <person name="Aoki S."/>
            <person name="Ashton N."/>
            <person name="Barbazuk W.B."/>
            <person name="Barker E."/>
            <person name="Bennetzen J."/>
            <person name="Bezanilla M."/>
            <person name="Blankenship R."/>
            <person name="Cho S.H."/>
            <person name="Dutcher S."/>
            <person name="Estelle M."/>
            <person name="Fawcett J.A."/>
            <person name="Gundlach H."/>
            <person name="Hanada K."/>
            <person name="Heyl A."/>
            <person name="Hicks K.A."/>
            <person name="Hugh J."/>
            <person name="Lohr M."/>
            <person name="Mayer K."/>
            <person name="Melkozernov A."/>
            <person name="Murata T."/>
            <person name="Nelson D."/>
            <person name="Pils B."/>
            <person name="Prigge M."/>
            <person name="Reiss B."/>
            <person name="Renner T."/>
            <person name="Rombauts S."/>
            <person name="Rushton P."/>
            <person name="Sanderfoot A."/>
            <person name="Schween G."/>
            <person name="Shiu S.-H."/>
            <person name="Stueber K."/>
            <person name="Theodoulou F.L."/>
            <person name="Tu H."/>
            <person name="Van de Peer Y."/>
            <person name="Verrier P.J."/>
            <person name="Waters E."/>
            <person name="Wood A."/>
            <person name="Yang L."/>
            <person name="Cove D."/>
            <person name="Cuming A."/>
            <person name="Hasebe M."/>
            <person name="Lucas S."/>
            <person name="Mishler D.B."/>
            <person name="Reski R."/>
            <person name="Grigoriev I."/>
            <person name="Quatrano R.S."/>
            <person name="Boore J.L."/>
        </authorList>
    </citation>
    <scope>NUCLEOTIDE SEQUENCE [LARGE SCALE GENOMIC DNA]</scope>
    <source>
        <strain evidence="3 4">cv. Gransden 2004</strain>
    </source>
</reference>
<dbReference type="AlphaFoldDB" id="A9SIG9"/>
<dbReference type="PaxDb" id="3218-PP1S82_35V6.1"/>
<organism evidence="2">
    <name type="scientific">Physcomitrium patens</name>
    <name type="common">Spreading-leaved earth moss</name>
    <name type="synonym">Physcomitrella patens</name>
    <dbReference type="NCBI Taxonomy" id="3218"/>
    <lineage>
        <taxon>Eukaryota</taxon>
        <taxon>Viridiplantae</taxon>
        <taxon>Streptophyta</taxon>
        <taxon>Embryophyta</taxon>
        <taxon>Bryophyta</taxon>
        <taxon>Bryophytina</taxon>
        <taxon>Bryopsida</taxon>
        <taxon>Funariidae</taxon>
        <taxon>Funariales</taxon>
        <taxon>Funariaceae</taxon>
        <taxon>Physcomitrium</taxon>
    </lineage>
</organism>